<dbReference type="AlphaFoldDB" id="A0ABD5WLB5"/>
<dbReference type="InterPro" id="IPR001296">
    <property type="entry name" value="Glyco_trans_1"/>
</dbReference>
<dbReference type="EMBL" id="JBHSZH010000005">
    <property type="protein sequence ID" value="MFC7081316.1"/>
    <property type="molecule type" value="Genomic_DNA"/>
</dbReference>
<dbReference type="PANTHER" id="PTHR12526">
    <property type="entry name" value="GLYCOSYLTRANSFERASE"/>
    <property type="match status" value="1"/>
</dbReference>
<reference evidence="5 6" key="1">
    <citation type="journal article" date="2019" name="Int. J. Syst. Evol. Microbiol.">
        <title>The Global Catalogue of Microorganisms (GCM) 10K type strain sequencing project: providing services to taxonomists for standard genome sequencing and annotation.</title>
        <authorList>
            <consortium name="The Broad Institute Genomics Platform"/>
            <consortium name="The Broad Institute Genome Sequencing Center for Infectious Disease"/>
            <person name="Wu L."/>
            <person name="Ma J."/>
        </authorList>
    </citation>
    <scope>NUCLEOTIDE SEQUENCE [LARGE SCALE GENOMIC DNA]</scope>
    <source>
        <strain evidence="5 6">DT72</strain>
    </source>
</reference>
<evidence type="ECO:0000256" key="2">
    <source>
        <dbReference type="ARBA" id="ARBA00022679"/>
    </source>
</evidence>
<evidence type="ECO:0000313" key="6">
    <source>
        <dbReference type="Proteomes" id="UP001596407"/>
    </source>
</evidence>
<dbReference type="EC" id="2.4.-.-" evidence="5"/>
<evidence type="ECO:0000256" key="3">
    <source>
        <dbReference type="SAM" id="MobiDB-lite"/>
    </source>
</evidence>
<gene>
    <name evidence="5" type="ORF">ACFQJ6_15610</name>
</gene>
<dbReference type="PANTHER" id="PTHR12526:SF510">
    <property type="entry name" value="D-INOSITOL 3-PHOSPHATE GLYCOSYLTRANSFERASE"/>
    <property type="match status" value="1"/>
</dbReference>
<keyword evidence="6" id="KW-1185">Reference proteome</keyword>
<proteinExistence type="predicted"/>
<dbReference type="RefSeq" id="WP_382210013.1">
    <property type="nucleotide sequence ID" value="NZ_JBHSZH010000005.1"/>
</dbReference>
<feature type="region of interest" description="Disordered" evidence="3">
    <location>
        <begin position="1"/>
        <end position="101"/>
    </location>
</feature>
<keyword evidence="1 5" id="KW-0328">Glycosyltransferase</keyword>
<dbReference type="Proteomes" id="UP001596407">
    <property type="component" value="Unassembled WGS sequence"/>
</dbReference>
<feature type="domain" description="Glycosyl transferase family 1" evidence="4">
    <location>
        <begin position="203"/>
        <end position="364"/>
    </location>
</feature>
<protein>
    <submittedName>
        <fullName evidence="5">Glycosyltransferase family 4 protein</fullName>
        <ecNumber evidence="5">2.4.-.-</ecNumber>
    </submittedName>
</protein>
<keyword evidence="2 5" id="KW-0808">Transferase</keyword>
<comment type="caution">
    <text evidence="5">The sequence shown here is derived from an EMBL/GenBank/DDBJ whole genome shotgun (WGS) entry which is preliminary data.</text>
</comment>
<feature type="compositionally biased region" description="Polar residues" evidence="3">
    <location>
        <begin position="33"/>
        <end position="49"/>
    </location>
</feature>
<evidence type="ECO:0000259" key="4">
    <source>
        <dbReference type="Pfam" id="PF00534"/>
    </source>
</evidence>
<name>A0ABD5WLB5_9EURY</name>
<sequence>MGVSRARGVRCAPGGKCARGGRRARTERPSAAGSATTGRYTSDSWSTANYRPPAAGSSTTGDSPPRSGRRAIASRSSRSRSADTFARWPTASTPSPAPTPGFDLLVEDELCHPSLVGHNRAVDAPVVAVVHHLRASERWSAWRKRLYRAVERRYLRTTDAAVYASDATRRAAEELAGPRPSVVARPAGDRFDPDIDRETIAARADRDPFRVVFVGNVVPRKGLGVLLDGLARVSGDWHLSVVGSESADPEYARRVRERARDLGLAESVRFEGRVPDRALADRLGESHLLAVPSAYEGYGIVYLEGMGFGLPALATAAGGAAELVTHGEDGFLVPPDDPEAIAAAVETLRSDRDRLREASLAARRRFERHPGWDESMATARRFLEAVGATSDPAEEVRP</sequence>
<accession>A0ABD5WLB5</accession>
<dbReference type="Gene3D" id="3.40.50.2000">
    <property type="entry name" value="Glycogen Phosphorylase B"/>
    <property type="match status" value="2"/>
</dbReference>
<dbReference type="Pfam" id="PF00534">
    <property type="entry name" value="Glycos_transf_1"/>
    <property type="match status" value="1"/>
</dbReference>
<dbReference type="GO" id="GO:0016757">
    <property type="term" value="F:glycosyltransferase activity"/>
    <property type="evidence" value="ECO:0007669"/>
    <property type="project" value="UniProtKB-KW"/>
</dbReference>
<dbReference type="SUPFAM" id="SSF53756">
    <property type="entry name" value="UDP-Glycosyltransferase/glycogen phosphorylase"/>
    <property type="match status" value="1"/>
</dbReference>
<dbReference type="CDD" id="cd03801">
    <property type="entry name" value="GT4_PimA-like"/>
    <property type="match status" value="1"/>
</dbReference>
<organism evidence="5 6">
    <name type="scientific">Halorussus caseinilyticus</name>
    <dbReference type="NCBI Taxonomy" id="3034025"/>
    <lineage>
        <taxon>Archaea</taxon>
        <taxon>Methanobacteriati</taxon>
        <taxon>Methanobacteriota</taxon>
        <taxon>Stenosarchaea group</taxon>
        <taxon>Halobacteria</taxon>
        <taxon>Halobacteriales</taxon>
        <taxon>Haladaptataceae</taxon>
        <taxon>Halorussus</taxon>
    </lineage>
</organism>
<evidence type="ECO:0000313" key="5">
    <source>
        <dbReference type="EMBL" id="MFC7081316.1"/>
    </source>
</evidence>
<evidence type="ECO:0000256" key="1">
    <source>
        <dbReference type="ARBA" id="ARBA00022676"/>
    </source>
</evidence>